<evidence type="ECO:0000313" key="5">
    <source>
        <dbReference type="Proteomes" id="UP000318571"/>
    </source>
</evidence>
<feature type="region of interest" description="Disordered" evidence="1">
    <location>
        <begin position="1011"/>
        <end position="1160"/>
    </location>
</feature>
<evidence type="ECO:0000259" key="3">
    <source>
        <dbReference type="PROSITE" id="PS50106"/>
    </source>
</evidence>
<dbReference type="CDD" id="cd14473">
    <property type="entry name" value="FERM_B-lobe"/>
    <property type="match status" value="1"/>
</dbReference>
<dbReference type="SMART" id="SM01196">
    <property type="entry name" value="FERM_C"/>
    <property type="match status" value="1"/>
</dbReference>
<organism evidence="4 5">
    <name type="scientific">Tigriopus californicus</name>
    <name type="common">Marine copepod</name>
    <dbReference type="NCBI Taxonomy" id="6832"/>
    <lineage>
        <taxon>Eukaryota</taxon>
        <taxon>Metazoa</taxon>
        <taxon>Ecdysozoa</taxon>
        <taxon>Arthropoda</taxon>
        <taxon>Crustacea</taxon>
        <taxon>Multicrustacea</taxon>
        <taxon>Hexanauplia</taxon>
        <taxon>Copepoda</taxon>
        <taxon>Harpacticoida</taxon>
        <taxon>Harpacticidae</taxon>
        <taxon>Tigriopus</taxon>
    </lineage>
</organism>
<feature type="domain" description="FERM" evidence="2">
    <location>
        <begin position="538"/>
        <end position="871"/>
    </location>
</feature>
<dbReference type="InterPro" id="IPR001478">
    <property type="entry name" value="PDZ"/>
</dbReference>
<dbReference type="Gene3D" id="2.30.29.30">
    <property type="entry name" value="Pleckstrin-homology domain (PH domain)/Phosphotyrosine-binding domain (PTB)"/>
    <property type="match status" value="1"/>
</dbReference>
<dbReference type="SMART" id="SM00228">
    <property type="entry name" value="PDZ"/>
    <property type="match status" value="1"/>
</dbReference>
<feature type="compositionally biased region" description="Low complexity" evidence="1">
    <location>
        <begin position="758"/>
        <end position="770"/>
    </location>
</feature>
<feature type="region of interest" description="Disordered" evidence="1">
    <location>
        <begin position="758"/>
        <end position="778"/>
    </location>
</feature>
<dbReference type="STRING" id="6832.A0A553P5Q3"/>
<feature type="region of interest" description="Disordered" evidence="1">
    <location>
        <begin position="879"/>
        <end position="980"/>
    </location>
</feature>
<dbReference type="InterPro" id="IPR019749">
    <property type="entry name" value="Band_41_domain"/>
</dbReference>
<dbReference type="GO" id="GO:0048731">
    <property type="term" value="P:system development"/>
    <property type="evidence" value="ECO:0007669"/>
    <property type="project" value="UniProtKB-ARBA"/>
</dbReference>
<keyword evidence="5" id="KW-1185">Reference proteome</keyword>
<protein>
    <recommendedName>
        <fullName evidence="6">FERM domain-containing protein</fullName>
    </recommendedName>
</protein>
<feature type="compositionally biased region" description="Polar residues" evidence="1">
    <location>
        <begin position="335"/>
        <end position="348"/>
    </location>
</feature>
<gene>
    <name evidence="4" type="ORF">TCAL_12859</name>
</gene>
<feature type="compositionally biased region" description="Low complexity" evidence="1">
    <location>
        <begin position="425"/>
        <end position="440"/>
    </location>
</feature>
<dbReference type="InterPro" id="IPR014352">
    <property type="entry name" value="FERM/acyl-CoA-bd_prot_sf"/>
</dbReference>
<dbReference type="SUPFAM" id="SSF50729">
    <property type="entry name" value="PH domain-like"/>
    <property type="match status" value="1"/>
</dbReference>
<feature type="compositionally biased region" description="Polar residues" evidence="1">
    <location>
        <begin position="1055"/>
        <end position="1066"/>
    </location>
</feature>
<dbReference type="InterPro" id="IPR035963">
    <property type="entry name" value="FERM_2"/>
</dbReference>
<dbReference type="Pfam" id="PF00595">
    <property type="entry name" value="PDZ"/>
    <property type="match status" value="1"/>
</dbReference>
<feature type="region of interest" description="Disordered" evidence="1">
    <location>
        <begin position="243"/>
        <end position="377"/>
    </location>
</feature>
<dbReference type="SUPFAM" id="SSF50156">
    <property type="entry name" value="PDZ domain-like"/>
    <property type="match status" value="1"/>
</dbReference>
<evidence type="ECO:0000256" key="1">
    <source>
        <dbReference type="SAM" id="MobiDB-lite"/>
    </source>
</evidence>
<evidence type="ECO:0000259" key="2">
    <source>
        <dbReference type="PROSITE" id="PS50057"/>
    </source>
</evidence>
<feature type="compositionally biased region" description="Gly residues" evidence="1">
    <location>
        <begin position="880"/>
        <end position="892"/>
    </location>
</feature>
<dbReference type="SMART" id="SM00295">
    <property type="entry name" value="B41"/>
    <property type="match status" value="1"/>
</dbReference>
<dbReference type="InterPro" id="IPR019748">
    <property type="entry name" value="FERM_central"/>
</dbReference>
<dbReference type="GO" id="GO:0009887">
    <property type="term" value="P:animal organ morphogenesis"/>
    <property type="evidence" value="ECO:0007669"/>
    <property type="project" value="UniProtKB-ARBA"/>
</dbReference>
<feature type="compositionally biased region" description="Basic and acidic residues" evidence="1">
    <location>
        <begin position="911"/>
        <end position="921"/>
    </location>
</feature>
<feature type="compositionally biased region" description="Polar residues" evidence="1">
    <location>
        <begin position="1123"/>
        <end position="1139"/>
    </location>
</feature>
<dbReference type="PANTHER" id="PTHR46900:SF2">
    <property type="entry name" value="TYROSINE-PROTEIN PHOSPHATASE NON-RECEPTOR TYPE 13"/>
    <property type="match status" value="1"/>
</dbReference>
<dbReference type="SUPFAM" id="SSF54236">
    <property type="entry name" value="Ubiquitin-like"/>
    <property type="match status" value="1"/>
</dbReference>
<dbReference type="PANTHER" id="PTHR46900">
    <property type="entry name" value="TYROSINE-PROTEIN PHOSPHATASE NON-RECEPTOR TYPE 13"/>
    <property type="match status" value="1"/>
</dbReference>
<feature type="compositionally biased region" description="Low complexity" evidence="1">
    <location>
        <begin position="276"/>
        <end position="287"/>
    </location>
</feature>
<dbReference type="Gene3D" id="1.20.80.10">
    <property type="match status" value="1"/>
</dbReference>
<dbReference type="Proteomes" id="UP000318571">
    <property type="component" value="Chromosome 3"/>
</dbReference>
<dbReference type="InterPro" id="IPR000299">
    <property type="entry name" value="FERM_domain"/>
</dbReference>
<comment type="caution">
    <text evidence="4">The sequence shown here is derived from an EMBL/GenBank/DDBJ whole genome shotgun (WGS) entry which is preliminary data.</text>
</comment>
<dbReference type="PRINTS" id="PR00935">
    <property type="entry name" value="BAND41"/>
</dbReference>
<sequence>MQQSASLANLHSASPWHLSGTSPHLLVITPQRLLCSVSGKVVVDSFDQNQCQNLLERENNEVQLEAAYRHPLLKNHPGTSITSTPTDFVERDLEAFGVYSLARTIQFGLSYNTQQPSPKSNNHSNFMSDQKGSLELRELLQGMQRPNPSQSISLLELLQRVSDHWQTIVGSSPISRFISQLYRLTATQSHAKSNTFMPYSSSCSAIALTNHDERTNAILNQCLIDPVATAAAPPMIEVEFSRLDTSSSSSCESSPSSPVPPTSSQSSELQNHPLASPLTTSLPNLNNNHKEGKIEAQMSGEQGGSRQNIHRPSIHHLGQDNSEERRWTRERRLGASTTYLHNSTSRPYQPSHRGGNPSSSSRSSLVSRTTSNGALDYENINMEANLNREKSHSTTHDTLVLNLPVTPSAQPKRGRGPATLITTTSKRAAAGATTTTASSTIHKHHHQPNQPLNGDPGELAGLSNKSCNATTTPLNRRRVQRNPSRLYRVVRPLAEITPTPSPATKRCIGPEFVVMSDNDPIVIDLASHSSSRKDSLTKQVSVVLLNGQRVTVYCSPLLMTIGELLDQILSYQDMKETCYYGLALQVDREFWILASDTKLSKVAPSTWKDSRFTGCSPFTLHLRFKYLPDSMDSFKDPNNMHQFYLQLRSDVIDGLYQMSQAQHIGLAGMALQTEFGDFSEDIHGDGYYFILDHYLPRHVIRQLGEDEARQSVSRLHRAHLGQSQSKTELKYCKEIQRLDNFGFHTFSVQETKKTSSTLNLSSSSASSTSHHQLHPHQSCGKIGARHIGVHLQGMFLFETSKDPAVSHKIIGSFSWHQISRIQYDKSRFQLSVQDSEDKEKTFKLKFYVAELKAKVMFDLSSAHHQFYIQQRWNSAKNLANGGGAGGGMGSGVGMEDSSQRKRGNNNGSDQVEYREPKEKTIRSLKNRLLPKRQISQRKIYTKNSSLRSSTPSVSSGHSSTSVSSRTNSRRSSTGSATTGAKLMVKRLTHYTSMANTKDHKKDSFVAETAGCSPNKMEEDSQLNTSNKENQTPNSRHQSYRYKVYLEPEEDDNPQGAHNQVDSSRQPLQEKPISQLQSQPTSPSPPPLPRRTRASTIMAARRRIPSIATSTNANNQHRRRSETQVRTPATTKTPIMTGSRRQTRKSMGGAGGVPNSANSNSVRMGTRISASALHRERLRLASEMGTPLPPAPKKRSLDLDYDTMEVKSLLLPPKPPSLSSIGSIASSMGIQTVIENRALPYDMNHEESLTDSLIERFDNMESEDSEPERQIVMVTLTKDPQGKLGLKITGTPSGIYIDRIDVDVAKIQGHLKIGDRIVAINGRSLENVPYSGALQLIKNSMDDIQFLVSQIKG</sequence>
<reference evidence="4 5" key="1">
    <citation type="journal article" date="2018" name="Nat. Ecol. Evol.">
        <title>Genomic signatures of mitonuclear coevolution across populations of Tigriopus californicus.</title>
        <authorList>
            <person name="Barreto F.S."/>
            <person name="Watson E.T."/>
            <person name="Lima T.G."/>
            <person name="Willett C.S."/>
            <person name="Edmands S."/>
            <person name="Li W."/>
            <person name="Burton R.S."/>
        </authorList>
    </citation>
    <scope>NUCLEOTIDE SEQUENCE [LARGE SCALE GENOMIC DNA]</scope>
    <source>
        <strain evidence="4 5">San Diego</strain>
    </source>
</reference>
<dbReference type="InterPro" id="IPR011993">
    <property type="entry name" value="PH-like_dom_sf"/>
</dbReference>
<dbReference type="Pfam" id="PF00373">
    <property type="entry name" value="FERM_M"/>
    <property type="match status" value="1"/>
</dbReference>
<dbReference type="Gene3D" id="2.30.42.10">
    <property type="match status" value="1"/>
</dbReference>
<dbReference type="InterPro" id="IPR036034">
    <property type="entry name" value="PDZ_sf"/>
</dbReference>
<feature type="domain" description="PDZ" evidence="3">
    <location>
        <begin position="1272"/>
        <end position="1351"/>
    </location>
</feature>
<feature type="compositionally biased region" description="Low complexity" evidence="1">
    <location>
        <begin position="246"/>
        <end position="267"/>
    </location>
</feature>
<name>A0A553P5Q3_TIGCA</name>
<dbReference type="EMBL" id="VCGU01000007">
    <property type="protein sequence ID" value="TRY73025.1"/>
    <property type="molecule type" value="Genomic_DNA"/>
</dbReference>
<dbReference type="PROSITE" id="PS50106">
    <property type="entry name" value="PDZ"/>
    <property type="match status" value="1"/>
</dbReference>
<feature type="compositionally biased region" description="Basic and acidic residues" evidence="1">
    <location>
        <begin position="322"/>
        <end position="333"/>
    </location>
</feature>
<proteinExistence type="predicted"/>
<dbReference type="SUPFAM" id="SSF47031">
    <property type="entry name" value="Second domain of FERM"/>
    <property type="match status" value="1"/>
</dbReference>
<evidence type="ECO:0000313" key="4">
    <source>
        <dbReference type="EMBL" id="TRY73025.1"/>
    </source>
</evidence>
<feature type="compositionally biased region" description="Low complexity" evidence="1">
    <location>
        <begin position="358"/>
        <end position="371"/>
    </location>
</feature>
<feature type="compositionally biased region" description="Low complexity" evidence="1">
    <location>
        <begin position="944"/>
        <end position="978"/>
    </location>
</feature>
<dbReference type="CDD" id="cd00136">
    <property type="entry name" value="PDZ_canonical"/>
    <property type="match status" value="1"/>
</dbReference>
<accession>A0A553P5Q3</accession>
<dbReference type="InterPro" id="IPR018980">
    <property type="entry name" value="FERM_PH-like_C"/>
</dbReference>
<feature type="compositionally biased region" description="Polar residues" evidence="1">
    <location>
        <begin position="1021"/>
        <end position="1036"/>
    </location>
</feature>
<dbReference type="InterPro" id="IPR052074">
    <property type="entry name" value="NonRcpt_TyrProt_Phosphatase"/>
</dbReference>
<dbReference type="GO" id="GO:0071944">
    <property type="term" value="C:cell periphery"/>
    <property type="evidence" value="ECO:0007669"/>
    <property type="project" value="UniProtKB-ARBA"/>
</dbReference>
<evidence type="ECO:0008006" key="6">
    <source>
        <dbReference type="Google" id="ProtNLM"/>
    </source>
</evidence>
<dbReference type="PROSITE" id="PS50057">
    <property type="entry name" value="FERM_3"/>
    <property type="match status" value="1"/>
</dbReference>
<dbReference type="InterPro" id="IPR029071">
    <property type="entry name" value="Ubiquitin-like_domsf"/>
</dbReference>
<feature type="region of interest" description="Disordered" evidence="1">
    <location>
        <begin position="425"/>
        <end position="458"/>
    </location>
</feature>
<dbReference type="Pfam" id="PF09380">
    <property type="entry name" value="FERM_C"/>
    <property type="match status" value="1"/>
</dbReference>